<dbReference type="KEGG" id="blr:BRLA_c021000"/>
<dbReference type="AlphaFoldDB" id="A0A075R4K9"/>
<name>A0A075R4K9_BRELA</name>
<gene>
    <name evidence="1" type="ORF">BRLA_c021000</name>
</gene>
<keyword evidence="2" id="KW-1185">Reference proteome</keyword>
<dbReference type="STRING" id="1042163.BRLA_c021000"/>
<dbReference type="HOGENOM" id="CLU_2631230_0_0_9"/>
<organism evidence="1 2">
    <name type="scientific">Brevibacillus laterosporus LMG 15441</name>
    <dbReference type="NCBI Taxonomy" id="1042163"/>
    <lineage>
        <taxon>Bacteria</taxon>
        <taxon>Bacillati</taxon>
        <taxon>Bacillota</taxon>
        <taxon>Bacilli</taxon>
        <taxon>Bacillales</taxon>
        <taxon>Paenibacillaceae</taxon>
        <taxon>Brevibacillus</taxon>
    </lineage>
</organism>
<evidence type="ECO:0000313" key="1">
    <source>
        <dbReference type="EMBL" id="AIG26421.1"/>
    </source>
</evidence>
<sequence length="77" mass="8632">MKKEIGQKVKVCTDLEFMDQMITSGTVGIIEGTQKGSNGLREYVKVKVADIQMEIPAEDFENQFSYVTEQKNKNGKG</sequence>
<reference evidence="1 2" key="1">
    <citation type="journal article" date="2011" name="J. Bacteriol.">
        <title>Genome sequence of Brevibacillus laterosporus LMG 15441, a pathogen of invertebrates.</title>
        <authorList>
            <person name="Djukic M."/>
            <person name="Poehlein A."/>
            <person name="Thurmer A."/>
            <person name="Daniel R."/>
        </authorList>
    </citation>
    <scope>NUCLEOTIDE SEQUENCE [LARGE SCALE GENOMIC DNA]</scope>
    <source>
        <strain evidence="1 2">LMG 15441</strain>
    </source>
</reference>
<dbReference type="Proteomes" id="UP000005850">
    <property type="component" value="Chromosome"/>
</dbReference>
<dbReference type="RefSeq" id="WP_003337280.1">
    <property type="nucleotide sequence ID" value="NZ_CP007806.1"/>
</dbReference>
<accession>A0A075R4K9</accession>
<dbReference type="EMBL" id="CP007806">
    <property type="protein sequence ID" value="AIG26421.1"/>
    <property type="molecule type" value="Genomic_DNA"/>
</dbReference>
<proteinExistence type="predicted"/>
<evidence type="ECO:0000313" key="2">
    <source>
        <dbReference type="Proteomes" id="UP000005850"/>
    </source>
</evidence>
<protein>
    <submittedName>
        <fullName evidence="1">Uncharacterized protein</fullName>
    </submittedName>
</protein>